<dbReference type="GO" id="GO:0007411">
    <property type="term" value="P:axon guidance"/>
    <property type="evidence" value="ECO:0007669"/>
    <property type="project" value="TreeGrafter"/>
</dbReference>
<comment type="subcellular location">
    <subcellularLocation>
        <location evidence="1">Membrane</location>
        <topology evidence="1">Single-pass type I membrane protein</topology>
    </subcellularLocation>
</comment>
<feature type="signal peptide" evidence="15">
    <location>
        <begin position="1"/>
        <end position="25"/>
    </location>
</feature>
<evidence type="ECO:0000259" key="16">
    <source>
        <dbReference type="PROSITE" id="PS50835"/>
    </source>
</evidence>
<dbReference type="FunFam" id="2.60.40.10:FF:000352">
    <property type="entry name" value="Cell adhesion molecule-related/down-regulated by oncogenes"/>
    <property type="match status" value="1"/>
</dbReference>
<dbReference type="SUPFAM" id="SSF49265">
    <property type="entry name" value="Fibronectin type III"/>
    <property type="match status" value="2"/>
</dbReference>
<evidence type="ECO:0000256" key="4">
    <source>
        <dbReference type="ARBA" id="ARBA00022737"/>
    </source>
</evidence>
<organism evidence="18 19">
    <name type="scientific">Cnephaeus nilssonii</name>
    <name type="common">Northern bat</name>
    <name type="synonym">Eptesicus nilssonii</name>
    <dbReference type="NCBI Taxonomy" id="3371016"/>
    <lineage>
        <taxon>Eukaryota</taxon>
        <taxon>Metazoa</taxon>
        <taxon>Chordata</taxon>
        <taxon>Craniata</taxon>
        <taxon>Vertebrata</taxon>
        <taxon>Euteleostomi</taxon>
        <taxon>Mammalia</taxon>
        <taxon>Eutheria</taxon>
        <taxon>Laurasiatheria</taxon>
        <taxon>Chiroptera</taxon>
        <taxon>Yangochiroptera</taxon>
        <taxon>Vespertilionidae</taxon>
        <taxon>Cnephaeus</taxon>
    </lineage>
</organism>
<keyword evidence="8" id="KW-1015">Disulfide bond</keyword>
<dbReference type="EMBL" id="JAULJE010000004">
    <property type="protein sequence ID" value="KAK1343892.1"/>
    <property type="molecule type" value="Genomic_DNA"/>
</dbReference>
<dbReference type="InterPro" id="IPR003961">
    <property type="entry name" value="FN3_dom"/>
</dbReference>
<dbReference type="SMART" id="SM00409">
    <property type="entry name" value="IG"/>
    <property type="match status" value="4"/>
</dbReference>
<dbReference type="InterPro" id="IPR003599">
    <property type="entry name" value="Ig_sub"/>
</dbReference>
<evidence type="ECO:0000256" key="1">
    <source>
        <dbReference type="ARBA" id="ARBA00004479"/>
    </source>
</evidence>
<feature type="region of interest" description="Disordered" evidence="13">
    <location>
        <begin position="1211"/>
        <end position="1231"/>
    </location>
</feature>
<evidence type="ECO:0000256" key="14">
    <source>
        <dbReference type="SAM" id="Phobius"/>
    </source>
</evidence>
<evidence type="ECO:0000313" key="19">
    <source>
        <dbReference type="Proteomes" id="UP001177744"/>
    </source>
</evidence>
<evidence type="ECO:0000256" key="12">
    <source>
        <dbReference type="ARBA" id="ARBA00067175"/>
    </source>
</evidence>
<feature type="region of interest" description="Disordered" evidence="13">
    <location>
        <begin position="408"/>
        <end position="464"/>
    </location>
</feature>
<dbReference type="PROSITE" id="PS51257">
    <property type="entry name" value="PROKAR_LIPOPROTEIN"/>
    <property type="match status" value="1"/>
</dbReference>
<feature type="domain" description="Ig-like" evidence="16">
    <location>
        <begin position="318"/>
        <end position="404"/>
    </location>
</feature>
<dbReference type="PANTHER" id="PTHR44170">
    <property type="entry name" value="PROTEIN SIDEKICK"/>
    <property type="match status" value="1"/>
</dbReference>
<dbReference type="PROSITE" id="PS50835">
    <property type="entry name" value="IG_LIKE"/>
    <property type="match status" value="4"/>
</dbReference>
<keyword evidence="4" id="KW-0677">Repeat</keyword>
<evidence type="ECO:0000256" key="5">
    <source>
        <dbReference type="ARBA" id="ARBA00022889"/>
    </source>
</evidence>
<evidence type="ECO:0000256" key="11">
    <source>
        <dbReference type="ARBA" id="ARBA00057094"/>
    </source>
</evidence>
<feature type="region of interest" description="Disordered" evidence="13">
    <location>
        <begin position="953"/>
        <end position="1020"/>
    </location>
</feature>
<dbReference type="GO" id="GO:0016020">
    <property type="term" value="C:membrane"/>
    <property type="evidence" value="ECO:0007669"/>
    <property type="project" value="UniProtKB-SubCell"/>
</dbReference>
<evidence type="ECO:0000256" key="9">
    <source>
        <dbReference type="ARBA" id="ARBA00023180"/>
    </source>
</evidence>
<dbReference type="PROSITE" id="PS50853">
    <property type="entry name" value="FN3"/>
    <property type="match status" value="3"/>
</dbReference>
<dbReference type="AlphaFoldDB" id="A0AA40LU28"/>
<evidence type="ECO:0000256" key="2">
    <source>
        <dbReference type="ARBA" id="ARBA00022692"/>
    </source>
</evidence>
<comment type="function">
    <text evidence="11">Component of a cell-surface receptor complex that mediates cell-cell interactions between muscle precursor cells. Promotes differentiation of myogenic cells.</text>
</comment>
<dbReference type="GO" id="GO:0030424">
    <property type="term" value="C:axon"/>
    <property type="evidence" value="ECO:0007669"/>
    <property type="project" value="TreeGrafter"/>
</dbReference>
<keyword evidence="5" id="KW-0130">Cell adhesion</keyword>
<feature type="region of interest" description="Disordered" evidence="13">
    <location>
        <begin position="807"/>
        <end position="832"/>
    </location>
</feature>
<accession>A0AA40LU28</accession>
<keyword evidence="3 15" id="KW-0732">Signal</keyword>
<name>A0AA40LU28_CNENI</name>
<evidence type="ECO:0000256" key="3">
    <source>
        <dbReference type="ARBA" id="ARBA00022729"/>
    </source>
</evidence>
<reference evidence="18" key="1">
    <citation type="submission" date="2023-06" db="EMBL/GenBank/DDBJ databases">
        <title>Reference genome for the Northern bat (Eptesicus nilssonii), a most northern bat species.</title>
        <authorList>
            <person name="Laine V.N."/>
            <person name="Pulliainen A.T."/>
            <person name="Lilley T.M."/>
        </authorList>
    </citation>
    <scope>NUCLEOTIDE SEQUENCE</scope>
    <source>
        <strain evidence="18">BLF_Eptnil</strain>
        <tissue evidence="18">Kidney</tissue>
    </source>
</reference>
<sequence length="1231" mass="133946">MTTQSGRRPEVTLACLLLAAAGCFADLNKVPQVTVQPPSTVQKLGGTVILGCMVEPPGLSTTWRLNGRELNGSDDALGVLITRGTLVITALNNRTVGRYQCVARMPAGAVASVPATVTLANLQDFKLDVQHVIEVDEGNTAVIACHLPESHPKAQVRYSVKQEWLEASRGNYLIMPSGNLQIVNASQEDEGMYKCAAYNPVTQEVKTSGSSDRLRVRRSTAEAARIIYPPEAQTIIVTKGHSLILECVASGIPPPRVTWAKDGSSVAGYNKTRFLLSNLLIDTTSEEDSGTYRCMADNGVGEPGAAAILYNVQVFEPPEVTVELSQLVIPWGQSAKLTCEVRGNPPPSVLWLRNAVPLTPSQRLRLSRRALRVVSVGPEDEGVYQCMAENEVGSAHAVVQLRTARPGTTLRPWPDAKLDTATLPVPPSRPRSPDQMLRGHPGLPRPPASVQPASPQCPGEKGQVAPAEAPIILSSPRTSKTDSYELVWRPRHEGGSRAPILYYEVKHRKVTNASDDWTISGIPANQHRLTLTRLDPGSLYEVEMAAYNCAGEGQTAMVTFRTGRRPKPEIMASKEQQIQRDDPGASPQSSSQPDHGRLSPPEAPDRPTISMASETSVFVTWIPRGNGGFPIQSFRVEYKKLKKVGDWILATSAIPPSRLSVEITGLEKGTSYKFRVRALNMLGESEPSAPSQPYVVSGYSGRLYERPVAGPYITFTDAVNETTIMLKWMYIPASNNNTPIHGFYIYYRPTDSDNDSDYKKDMVEGDRYWHSINHLQPETSYDIKMQCFNEGGESEFSNVMICETKARKSGQPGGLPPPTLAPPQPPPPETIERPVGTGAMVARSSDLPYLIVGVVLGSIVLIIVAFIPFCLWRAWSKQKHTTDLGFPRSTLLSSSCQYTMVPLGGLPGHRAHGQPYLSGTNGRACANGGHVNRGCPATAMGHPGMRPPQHCPGERPQVTIPGVGEQQDDTDRLRRQTAPGDGHGVHSAPPPRQGSSRAVGTWAYPAHTSPPIRSCARRGAKARPDEVSFLYTLPDASAHQRLQAHQDCHPLQEQPAPAGQSRMRSGPQNPGLEATWDPLFHQGSCQGQSRKLKRLEITGGRNPQPRSDLEEEGAGEKSLKVVLGRELSAALIGRDKEGKGLAALPSAQRPSPVVGKLISQQSQISTVQRLKFLLRAKFFKLKLLLTPLLQNRLTQAVVFLWKSHTQGAKEPHVAREPQFADHGPSRCAGAY</sequence>
<comment type="caution">
    <text evidence="18">The sequence shown here is derived from an EMBL/GenBank/DDBJ whole genome shotgun (WGS) entry which is preliminary data.</text>
</comment>
<evidence type="ECO:0000256" key="8">
    <source>
        <dbReference type="ARBA" id="ARBA00023157"/>
    </source>
</evidence>
<evidence type="ECO:0000256" key="6">
    <source>
        <dbReference type="ARBA" id="ARBA00022989"/>
    </source>
</evidence>
<dbReference type="Proteomes" id="UP001177744">
    <property type="component" value="Unassembled WGS sequence"/>
</dbReference>
<dbReference type="FunFam" id="2.60.40.10:FF:000327">
    <property type="entry name" value="Cell adhesion associated, oncogene regulated"/>
    <property type="match status" value="1"/>
</dbReference>
<evidence type="ECO:0000256" key="10">
    <source>
        <dbReference type="ARBA" id="ARBA00023319"/>
    </source>
</evidence>
<feature type="region of interest" description="Disordered" evidence="13">
    <location>
        <begin position="1040"/>
        <end position="1069"/>
    </location>
</feature>
<feature type="chain" id="PRO_5041359575" description="Brother of CDO" evidence="15">
    <location>
        <begin position="26"/>
        <end position="1231"/>
    </location>
</feature>
<evidence type="ECO:0000259" key="17">
    <source>
        <dbReference type="PROSITE" id="PS50853"/>
    </source>
</evidence>
<dbReference type="InterPro" id="IPR007110">
    <property type="entry name" value="Ig-like_dom"/>
</dbReference>
<feature type="domain" description="Fibronectin type-III" evidence="17">
    <location>
        <begin position="707"/>
        <end position="807"/>
    </location>
</feature>
<dbReference type="Pfam" id="PF07679">
    <property type="entry name" value="I-set"/>
    <property type="match status" value="2"/>
</dbReference>
<evidence type="ECO:0000313" key="18">
    <source>
        <dbReference type="EMBL" id="KAK1343892.1"/>
    </source>
</evidence>
<dbReference type="Pfam" id="PF13927">
    <property type="entry name" value="Ig_3"/>
    <property type="match status" value="2"/>
</dbReference>
<gene>
    <name evidence="18" type="ORF">QTO34_014448</name>
</gene>
<keyword evidence="6 14" id="KW-1133">Transmembrane helix</keyword>
<feature type="domain" description="Ig-like" evidence="16">
    <location>
        <begin position="230"/>
        <end position="310"/>
    </location>
</feature>
<keyword evidence="19" id="KW-1185">Reference proteome</keyword>
<dbReference type="InterPro" id="IPR013783">
    <property type="entry name" value="Ig-like_fold"/>
</dbReference>
<evidence type="ECO:0000256" key="13">
    <source>
        <dbReference type="SAM" id="MobiDB-lite"/>
    </source>
</evidence>
<dbReference type="InterPro" id="IPR036116">
    <property type="entry name" value="FN3_sf"/>
</dbReference>
<keyword evidence="7 14" id="KW-0472">Membrane</keyword>
<dbReference type="InterPro" id="IPR003598">
    <property type="entry name" value="Ig_sub2"/>
</dbReference>
<dbReference type="CDD" id="cd00063">
    <property type="entry name" value="FN3"/>
    <property type="match status" value="3"/>
</dbReference>
<dbReference type="GO" id="GO:0098609">
    <property type="term" value="P:cell-cell adhesion"/>
    <property type="evidence" value="ECO:0007669"/>
    <property type="project" value="TreeGrafter"/>
</dbReference>
<dbReference type="PANTHER" id="PTHR44170:SF3">
    <property type="entry name" value="BROTHER OF CDO"/>
    <property type="match status" value="1"/>
</dbReference>
<proteinExistence type="predicted"/>
<protein>
    <recommendedName>
        <fullName evidence="12">Brother of CDO</fullName>
    </recommendedName>
</protein>
<dbReference type="Pfam" id="PF00041">
    <property type="entry name" value="fn3"/>
    <property type="match status" value="3"/>
</dbReference>
<feature type="domain" description="Ig-like" evidence="16">
    <location>
        <begin position="134"/>
        <end position="208"/>
    </location>
</feature>
<keyword evidence="2 14" id="KW-0812">Transmembrane</keyword>
<feature type="transmembrane region" description="Helical" evidence="14">
    <location>
        <begin position="849"/>
        <end position="872"/>
    </location>
</feature>
<dbReference type="InterPro" id="IPR036179">
    <property type="entry name" value="Ig-like_dom_sf"/>
</dbReference>
<feature type="domain" description="Ig-like" evidence="16">
    <location>
        <begin position="31"/>
        <end position="118"/>
    </location>
</feature>
<feature type="compositionally biased region" description="Pro residues" evidence="13">
    <location>
        <begin position="814"/>
        <end position="829"/>
    </location>
</feature>
<dbReference type="FunFam" id="2.60.40.10:FF:000852">
    <property type="entry name" value="brother of CDO isoform X1"/>
    <property type="match status" value="1"/>
</dbReference>
<keyword evidence="9" id="KW-0325">Glycoprotein</keyword>
<dbReference type="FunFam" id="2.60.40.10:FF:000737">
    <property type="entry name" value="brother of CDO isoform X1"/>
    <property type="match status" value="1"/>
</dbReference>
<dbReference type="FunFam" id="2.60.40.10:FF:000655">
    <property type="entry name" value="brother of CDO isoform X1"/>
    <property type="match status" value="1"/>
</dbReference>
<evidence type="ECO:0000256" key="15">
    <source>
        <dbReference type="SAM" id="SignalP"/>
    </source>
</evidence>
<dbReference type="CDD" id="cd00096">
    <property type="entry name" value="Ig"/>
    <property type="match status" value="1"/>
</dbReference>
<feature type="region of interest" description="Disordered" evidence="13">
    <location>
        <begin position="572"/>
        <end position="608"/>
    </location>
</feature>
<dbReference type="Gene3D" id="2.60.40.10">
    <property type="entry name" value="Immunoglobulins"/>
    <property type="match status" value="7"/>
</dbReference>
<feature type="domain" description="Fibronectin type-III" evidence="17">
    <location>
        <begin position="603"/>
        <end position="698"/>
    </location>
</feature>
<dbReference type="FunFam" id="2.60.40.10:FF:001263">
    <property type="entry name" value="brother of CDO isoform X1"/>
    <property type="match status" value="1"/>
</dbReference>
<dbReference type="SMART" id="SM00060">
    <property type="entry name" value="FN3"/>
    <property type="match status" value="3"/>
</dbReference>
<evidence type="ECO:0000256" key="7">
    <source>
        <dbReference type="ARBA" id="ARBA00023136"/>
    </source>
</evidence>
<dbReference type="InterPro" id="IPR013098">
    <property type="entry name" value="Ig_I-set"/>
</dbReference>
<dbReference type="FunFam" id="2.60.40.10:FF:000205">
    <property type="entry name" value="Cell adhesion associated, oncogene regulated"/>
    <property type="match status" value="1"/>
</dbReference>
<keyword evidence="10" id="KW-0393">Immunoglobulin domain</keyword>
<feature type="region of interest" description="Disordered" evidence="13">
    <location>
        <begin position="1083"/>
        <end position="1115"/>
    </location>
</feature>
<feature type="domain" description="Fibronectin type-III" evidence="17">
    <location>
        <begin position="469"/>
        <end position="566"/>
    </location>
</feature>
<dbReference type="SMART" id="SM00408">
    <property type="entry name" value="IGc2"/>
    <property type="match status" value="4"/>
</dbReference>
<dbReference type="Pfam" id="PF16625">
    <property type="entry name" value="ISET-FN3_linker"/>
    <property type="match status" value="1"/>
</dbReference>
<dbReference type="SUPFAM" id="SSF48726">
    <property type="entry name" value="Immunoglobulin"/>
    <property type="match status" value="4"/>
</dbReference>